<dbReference type="Proteomes" id="UP001242480">
    <property type="component" value="Unassembled WGS sequence"/>
</dbReference>
<keyword evidence="1" id="KW-0472">Membrane</keyword>
<keyword evidence="4" id="KW-1185">Reference proteome</keyword>
<keyword evidence="1" id="KW-0812">Transmembrane</keyword>
<feature type="transmembrane region" description="Helical" evidence="1">
    <location>
        <begin position="35"/>
        <end position="54"/>
    </location>
</feature>
<gene>
    <name evidence="3" type="ORF">QO011_001185</name>
</gene>
<feature type="chain" id="PRO_5046707170" evidence="2">
    <location>
        <begin position="21"/>
        <end position="98"/>
    </location>
</feature>
<evidence type="ECO:0000256" key="1">
    <source>
        <dbReference type="SAM" id="Phobius"/>
    </source>
</evidence>
<feature type="signal peptide" evidence="2">
    <location>
        <begin position="1"/>
        <end position="20"/>
    </location>
</feature>
<keyword evidence="1" id="KW-1133">Transmembrane helix</keyword>
<sequence length="98" mass="10433">MKKVLAMTLAAALVAGATLSTTGDAEARRGRNGAAVAGAAAGLVGGLLLGGALAQRPAYGYEVEPEPVYVEPACYWTRQQVRNTYDYGYHWERVRVCD</sequence>
<dbReference type="RefSeq" id="WP_307268930.1">
    <property type="nucleotide sequence ID" value="NZ_JAUSVX010000001.1"/>
</dbReference>
<organism evidence="3 4">
    <name type="scientific">Labrys wisconsinensis</name>
    <dbReference type="NCBI Taxonomy" id="425677"/>
    <lineage>
        <taxon>Bacteria</taxon>
        <taxon>Pseudomonadati</taxon>
        <taxon>Pseudomonadota</taxon>
        <taxon>Alphaproteobacteria</taxon>
        <taxon>Hyphomicrobiales</taxon>
        <taxon>Xanthobacteraceae</taxon>
        <taxon>Labrys</taxon>
    </lineage>
</organism>
<accession>A0ABU0J1R0</accession>
<dbReference type="EMBL" id="JAUSVX010000001">
    <property type="protein sequence ID" value="MDQ0468190.1"/>
    <property type="molecule type" value="Genomic_DNA"/>
</dbReference>
<reference evidence="3 4" key="1">
    <citation type="submission" date="2023-07" db="EMBL/GenBank/DDBJ databases">
        <title>Genomic Encyclopedia of Type Strains, Phase IV (KMG-IV): sequencing the most valuable type-strain genomes for metagenomic binning, comparative biology and taxonomic classification.</title>
        <authorList>
            <person name="Goeker M."/>
        </authorList>
    </citation>
    <scope>NUCLEOTIDE SEQUENCE [LARGE SCALE GENOMIC DNA]</scope>
    <source>
        <strain evidence="3 4">DSM 19619</strain>
    </source>
</reference>
<evidence type="ECO:0000313" key="3">
    <source>
        <dbReference type="EMBL" id="MDQ0468190.1"/>
    </source>
</evidence>
<comment type="caution">
    <text evidence="3">The sequence shown here is derived from an EMBL/GenBank/DDBJ whole genome shotgun (WGS) entry which is preliminary data.</text>
</comment>
<keyword evidence="2" id="KW-0732">Signal</keyword>
<name>A0ABU0J1R0_9HYPH</name>
<protein>
    <submittedName>
        <fullName evidence="3">Na+/glutamate symporter</fullName>
    </submittedName>
</protein>
<evidence type="ECO:0000256" key="2">
    <source>
        <dbReference type="SAM" id="SignalP"/>
    </source>
</evidence>
<proteinExistence type="predicted"/>
<evidence type="ECO:0000313" key="4">
    <source>
        <dbReference type="Proteomes" id="UP001242480"/>
    </source>
</evidence>